<evidence type="ECO:0000259" key="13">
    <source>
        <dbReference type="Pfam" id="PF00593"/>
    </source>
</evidence>
<keyword evidence="9 10" id="KW-0998">Cell outer membrane</keyword>
<keyword evidence="7 10" id="KW-0472">Membrane</keyword>
<evidence type="ECO:0000256" key="5">
    <source>
        <dbReference type="ARBA" id="ARBA00022729"/>
    </source>
</evidence>
<dbReference type="Pfam" id="PF07715">
    <property type="entry name" value="Plug"/>
    <property type="match status" value="1"/>
</dbReference>
<dbReference type="GO" id="GO:0044718">
    <property type="term" value="P:siderophore transmembrane transport"/>
    <property type="evidence" value="ECO:0007669"/>
    <property type="project" value="TreeGrafter"/>
</dbReference>
<evidence type="ECO:0000256" key="7">
    <source>
        <dbReference type="ARBA" id="ARBA00023136"/>
    </source>
</evidence>
<evidence type="ECO:0000256" key="12">
    <source>
        <dbReference type="SAM" id="SignalP"/>
    </source>
</evidence>
<dbReference type="GO" id="GO:0015344">
    <property type="term" value="F:siderophore uptake transmembrane transporter activity"/>
    <property type="evidence" value="ECO:0007669"/>
    <property type="project" value="TreeGrafter"/>
</dbReference>
<dbReference type="SUPFAM" id="SSF56935">
    <property type="entry name" value="Porins"/>
    <property type="match status" value="1"/>
</dbReference>
<keyword evidence="6 11" id="KW-0798">TonB box</keyword>
<feature type="domain" description="TonB-dependent receptor-like beta-barrel" evidence="13">
    <location>
        <begin position="177"/>
        <end position="639"/>
    </location>
</feature>
<dbReference type="InterPro" id="IPR037066">
    <property type="entry name" value="Plug_dom_sf"/>
</dbReference>
<protein>
    <submittedName>
        <fullName evidence="15">TonB-dependent receptor</fullName>
    </submittedName>
</protein>
<keyword evidence="8 15" id="KW-0675">Receptor</keyword>
<evidence type="ECO:0000256" key="9">
    <source>
        <dbReference type="ARBA" id="ARBA00023237"/>
    </source>
</evidence>
<feature type="domain" description="TonB-dependent receptor plug" evidence="14">
    <location>
        <begin position="49"/>
        <end position="157"/>
    </location>
</feature>
<dbReference type="AlphaFoldDB" id="A0A212LYL8"/>
<evidence type="ECO:0000256" key="8">
    <source>
        <dbReference type="ARBA" id="ARBA00023170"/>
    </source>
</evidence>
<evidence type="ECO:0000256" key="4">
    <source>
        <dbReference type="ARBA" id="ARBA00022692"/>
    </source>
</evidence>
<comment type="subcellular location">
    <subcellularLocation>
        <location evidence="1 10">Cell outer membrane</location>
        <topology evidence="1 10">Multi-pass membrane protein</topology>
    </subcellularLocation>
</comment>
<dbReference type="InterPro" id="IPR012910">
    <property type="entry name" value="Plug_dom"/>
</dbReference>
<dbReference type="Pfam" id="PF00593">
    <property type="entry name" value="TonB_dep_Rec_b-barrel"/>
    <property type="match status" value="1"/>
</dbReference>
<dbReference type="RefSeq" id="WP_288185290.1">
    <property type="nucleotide sequence ID" value="NZ_LT608335.1"/>
</dbReference>
<dbReference type="InterPro" id="IPR036942">
    <property type="entry name" value="Beta-barrel_TonB_sf"/>
</dbReference>
<dbReference type="PROSITE" id="PS52016">
    <property type="entry name" value="TONB_DEPENDENT_REC_3"/>
    <property type="match status" value="1"/>
</dbReference>
<dbReference type="EMBL" id="FMJE01000005">
    <property type="protein sequence ID" value="SCM82675.1"/>
    <property type="molecule type" value="Genomic_DNA"/>
</dbReference>
<dbReference type="InterPro" id="IPR000531">
    <property type="entry name" value="Beta-barrel_TonB"/>
</dbReference>
<dbReference type="Gene3D" id="2.40.170.20">
    <property type="entry name" value="TonB-dependent receptor, beta-barrel domain"/>
    <property type="match status" value="1"/>
</dbReference>
<keyword evidence="3 10" id="KW-1134">Transmembrane beta strand</keyword>
<evidence type="ECO:0000259" key="14">
    <source>
        <dbReference type="Pfam" id="PF07715"/>
    </source>
</evidence>
<evidence type="ECO:0000256" key="10">
    <source>
        <dbReference type="PROSITE-ProRule" id="PRU01360"/>
    </source>
</evidence>
<evidence type="ECO:0000256" key="3">
    <source>
        <dbReference type="ARBA" id="ARBA00022452"/>
    </source>
</evidence>
<dbReference type="PANTHER" id="PTHR30069:SF29">
    <property type="entry name" value="HEMOGLOBIN AND HEMOGLOBIN-HAPTOGLOBIN-BINDING PROTEIN 1-RELATED"/>
    <property type="match status" value="1"/>
</dbReference>
<proteinExistence type="inferred from homology"/>
<organism evidence="15">
    <name type="scientific">uncultured Sporomusa sp</name>
    <dbReference type="NCBI Taxonomy" id="307249"/>
    <lineage>
        <taxon>Bacteria</taxon>
        <taxon>Bacillati</taxon>
        <taxon>Bacillota</taxon>
        <taxon>Negativicutes</taxon>
        <taxon>Selenomonadales</taxon>
        <taxon>Sporomusaceae</taxon>
        <taxon>Sporomusa</taxon>
        <taxon>environmental samples</taxon>
    </lineage>
</organism>
<evidence type="ECO:0000313" key="15">
    <source>
        <dbReference type="EMBL" id="SCM82675.1"/>
    </source>
</evidence>
<dbReference type="Gene3D" id="2.170.130.10">
    <property type="entry name" value="TonB-dependent receptor, plug domain"/>
    <property type="match status" value="1"/>
</dbReference>
<keyword evidence="5 12" id="KW-0732">Signal</keyword>
<keyword evidence="4 10" id="KW-0812">Transmembrane</keyword>
<dbReference type="InterPro" id="IPR039426">
    <property type="entry name" value="TonB-dep_rcpt-like"/>
</dbReference>
<evidence type="ECO:0000256" key="2">
    <source>
        <dbReference type="ARBA" id="ARBA00022448"/>
    </source>
</evidence>
<reference evidence="15" key="1">
    <citation type="submission" date="2016-08" db="EMBL/GenBank/DDBJ databases">
        <authorList>
            <person name="Seilhamer J.J."/>
        </authorList>
    </citation>
    <scope>NUCLEOTIDE SEQUENCE</scope>
    <source>
        <strain evidence="15">86</strain>
    </source>
</reference>
<keyword evidence="2 10" id="KW-0813">Transport</keyword>
<feature type="chain" id="PRO_5012035763" evidence="12">
    <location>
        <begin position="29"/>
        <end position="662"/>
    </location>
</feature>
<accession>A0A212LYL8</accession>
<dbReference type="CDD" id="cd01347">
    <property type="entry name" value="ligand_gated_channel"/>
    <property type="match status" value="1"/>
</dbReference>
<feature type="signal peptide" evidence="12">
    <location>
        <begin position="1"/>
        <end position="28"/>
    </location>
</feature>
<evidence type="ECO:0000256" key="1">
    <source>
        <dbReference type="ARBA" id="ARBA00004571"/>
    </source>
</evidence>
<gene>
    <name evidence="15" type="ORF">KL86SPO_50446</name>
</gene>
<dbReference type="GO" id="GO:0009279">
    <property type="term" value="C:cell outer membrane"/>
    <property type="evidence" value="ECO:0007669"/>
    <property type="project" value="UniProtKB-SubCell"/>
</dbReference>
<dbReference type="PANTHER" id="PTHR30069">
    <property type="entry name" value="TONB-DEPENDENT OUTER MEMBRANE RECEPTOR"/>
    <property type="match status" value="1"/>
</dbReference>
<sequence length="662" mass="74622">MKNVFKSPGKLTLLSLSVLTALAMPVYAEEQAVDTRNVTITATRTEQEIKETPSAVEVITREDLDKIGAHTLADALQLATSINVSAPAMAGSEVTVRGMSTRHSLILINGKRLISEASYATANSYELERIKMENIERIEIVRGPVSSMYGSDALGGVINIITRKPEKEEFTFSFSPQRYSDSMSDGLDNYFLRYDSGKQGKWSWIASADRTESDMYENDDGTSKNQFGRRDNFNLQGTYDLADNTFLDVSVDILREDLKARQTTTAGAPRNDRYDNTRDQYSLGLRGKMKNGDYQIRTYYGEQEKVDKNFLASNGQLTGFDVYKRKSWTLEGHVSTQVADNHLLTAGGEIRQEKYRGTRLGTGGKNIFDITYGNITKQGSEADIDYSAIYVQDEWLVNDRLLIIPSVRYDDSDLFSGNVSPKLGMTYKMSDHSRLKLNVGKGFKAPSLDDMYMEMTKVMGGMTIHVTGNPDLKPEKSTSYELALEGERGNTFGKLTYFVNDVKDLISTNTVTTRNAMGIPIRMDSEYLNEDKADIDGVEFEIGRKLTDKLMLKLNYTYLDATGTTGQRLEGRAKQQGTVQLHYDNTRENGISAVLWNEWKKDYLYSSKEDIHKTYNLWNVSVNKQWNDTFSSQLGVRNIFNKKDTELHLLGSMVHAGMTFKF</sequence>
<comment type="similarity">
    <text evidence="10 11">Belongs to the TonB-dependent receptor family.</text>
</comment>
<evidence type="ECO:0000256" key="6">
    <source>
        <dbReference type="ARBA" id="ARBA00023077"/>
    </source>
</evidence>
<evidence type="ECO:0000256" key="11">
    <source>
        <dbReference type="RuleBase" id="RU003357"/>
    </source>
</evidence>
<name>A0A212LYL8_9FIRM</name>